<feature type="transmembrane region" description="Helical" evidence="8">
    <location>
        <begin position="220"/>
        <end position="241"/>
    </location>
</feature>
<evidence type="ECO:0000256" key="1">
    <source>
        <dbReference type="ARBA" id="ARBA00004651"/>
    </source>
</evidence>
<feature type="transmembrane region" description="Helical" evidence="8">
    <location>
        <begin position="247"/>
        <end position="269"/>
    </location>
</feature>
<evidence type="ECO:0000256" key="8">
    <source>
        <dbReference type="SAM" id="Phobius"/>
    </source>
</evidence>
<dbReference type="RefSeq" id="WP_091236720.1">
    <property type="nucleotide sequence ID" value="NZ_FMKA01000038.1"/>
</dbReference>
<keyword evidence="5 8" id="KW-0812">Transmembrane</keyword>
<evidence type="ECO:0000256" key="5">
    <source>
        <dbReference type="ARBA" id="ARBA00022692"/>
    </source>
</evidence>
<feature type="transmembrane region" description="Helical" evidence="8">
    <location>
        <begin position="125"/>
        <end position="146"/>
    </location>
</feature>
<dbReference type="PANTHER" id="PTHR36838:SF1">
    <property type="entry name" value="SLR1864 PROTEIN"/>
    <property type="match status" value="1"/>
</dbReference>
<dbReference type="GO" id="GO:0005886">
    <property type="term" value="C:plasma membrane"/>
    <property type="evidence" value="ECO:0007669"/>
    <property type="project" value="UniProtKB-SubCell"/>
</dbReference>
<evidence type="ECO:0008006" key="11">
    <source>
        <dbReference type="Google" id="ProtNLM"/>
    </source>
</evidence>
<keyword evidence="3" id="KW-0813">Transport</keyword>
<gene>
    <name evidence="9" type="ORF">SAMN05421730_103825</name>
</gene>
<dbReference type="Gene3D" id="1.20.1530.20">
    <property type="match status" value="1"/>
</dbReference>
<reference evidence="9 10" key="1">
    <citation type="submission" date="2016-09" db="EMBL/GenBank/DDBJ databases">
        <authorList>
            <person name="Capua I."/>
            <person name="De Benedictis P."/>
            <person name="Joannis T."/>
            <person name="Lombin L.H."/>
            <person name="Cattoli G."/>
        </authorList>
    </citation>
    <scope>NUCLEOTIDE SEQUENCE [LARGE SCALE GENOMIC DNA]</scope>
    <source>
        <strain evidence="9 10">GluBS11</strain>
    </source>
</reference>
<sequence length="302" mass="32790">MQQLIDLQLTMLVLMLAGVVLKKLNIMGETGQANLTSLVICLVLPANIVKSFMMEFNRAILVSFAMVLIISIAVQVLCAILGRVLYNRFSPELKKCLRYGTICSNAGFLGNPIAEGVFGSIGLSYASIFLIPQRIVMWSAGVSLFTESPDKKSLVKKVATHPCIVACYIGLFLMITQLQLPGFLMSSITSLSNCCTALSMMVIGMILADVKPQEMLDGKVLYFTMFRLVLIPLMIYIPFQFTNIEPLAINVSVLLTAMPAGATTSILAAKYNGDAIFATKMVVFSTLASLVSTPVWSFLLAG</sequence>
<dbReference type="AlphaFoldDB" id="A0A1D3TY69"/>
<keyword evidence="6 8" id="KW-1133">Transmembrane helix</keyword>
<proteinExistence type="inferred from homology"/>
<dbReference type="Pfam" id="PF03547">
    <property type="entry name" value="Mem_trans"/>
    <property type="match status" value="1"/>
</dbReference>
<dbReference type="EMBL" id="FMKA01000038">
    <property type="protein sequence ID" value="SCP99348.1"/>
    <property type="molecule type" value="Genomic_DNA"/>
</dbReference>
<feature type="transmembrane region" description="Helical" evidence="8">
    <location>
        <begin position="184"/>
        <end position="208"/>
    </location>
</feature>
<keyword evidence="7 8" id="KW-0472">Membrane</keyword>
<dbReference type="PANTHER" id="PTHR36838">
    <property type="entry name" value="AUXIN EFFLUX CARRIER FAMILY PROTEIN"/>
    <property type="match status" value="1"/>
</dbReference>
<evidence type="ECO:0000256" key="3">
    <source>
        <dbReference type="ARBA" id="ARBA00022448"/>
    </source>
</evidence>
<organism evidence="9 10">
    <name type="scientific">Anaerobium acetethylicum</name>
    <dbReference type="NCBI Taxonomy" id="1619234"/>
    <lineage>
        <taxon>Bacteria</taxon>
        <taxon>Bacillati</taxon>
        <taxon>Bacillota</taxon>
        <taxon>Clostridia</taxon>
        <taxon>Lachnospirales</taxon>
        <taxon>Lachnospiraceae</taxon>
        <taxon>Anaerobium</taxon>
    </lineage>
</organism>
<accession>A0A1D3TY69</accession>
<keyword evidence="4" id="KW-1003">Cell membrane</keyword>
<comment type="subcellular location">
    <subcellularLocation>
        <location evidence="1">Cell membrane</location>
        <topology evidence="1">Multi-pass membrane protein</topology>
    </subcellularLocation>
</comment>
<comment type="similarity">
    <text evidence="2">Belongs to the auxin efflux carrier (TC 2.A.69) family.</text>
</comment>
<dbReference type="GO" id="GO:0055085">
    <property type="term" value="P:transmembrane transport"/>
    <property type="evidence" value="ECO:0007669"/>
    <property type="project" value="InterPro"/>
</dbReference>
<name>A0A1D3TY69_9FIRM</name>
<feature type="transmembrane region" description="Helical" evidence="8">
    <location>
        <begin position="61"/>
        <end position="85"/>
    </location>
</feature>
<evidence type="ECO:0000313" key="10">
    <source>
        <dbReference type="Proteomes" id="UP000199315"/>
    </source>
</evidence>
<evidence type="ECO:0000256" key="4">
    <source>
        <dbReference type="ARBA" id="ARBA00022475"/>
    </source>
</evidence>
<protein>
    <recommendedName>
        <fullName evidence="11">AEC family transporter</fullName>
    </recommendedName>
</protein>
<feature type="transmembrane region" description="Helical" evidence="8">
    <location>
        <begin position="158"/>
        <end position="178"/>
    </location>
</feature>
<keyword evidence="10" id="KW-1185">Reference proteome</keyword>
<dbReference type="InterPro" id="IPR004776">
    <property type="entry name" value="Mem_transp_PIN-like"/>
</dbReference>
<dbReference type="OrthoDB" id="9798064at2"/>
<evidence type="ECO:0000313" key="9">
    <source>
        <dbReference type="EMBL" id="SCP99348.1"/>
    </source>
</evidence>
<evidence type="ECO:0000256" key="6">
    <source>
        <dbReference type="ARBA" id="ARBA00022989"/>
    </source>
</evidence>
<evidence type="ECO:0000256" key="7">
    <source>
        <dbReference type="ARBA" id="ARBA00023136"/>
    </source>
</evidence>
<dbReference type="Proteomes" id="UP000199315">
    <property type="component" value="Unassembled WGS sequence"/>
</dbReference>
<dbReference type="InterPro" id="IPR038770">
    <property type="entry name" value="Na+/solute_symporter_sf"/>
</dbReference>
<feature type="transmembrane region" description="Helical" evidence="8">
    <location>
        <begin position="281"/>
        <end position="301"/>
    </location>
</feature>
<evidence type="ECO:0000256" key="2">
    <source>
        <dbReference type="ARBA" id="ARBA00010145"/>
    </source>
</evidence>